<keyword evidence="1" id="KW-0812">Transmembrane</keyword>
<proteinExistence type="predicted"/>
<reference evidence="2 3" key="1">
    <citation type="submission" date="2021-05" db="EMBL/GenBank/DDBJ databases">
        <title>The draft genome of Geobacter chapellei DSM 13688.</title>
        <authorList>
            <person name="Xu Z."/>
            <person name="Masuda Y."/>
            <person name="Itoh H."/>
            <person name="Senoo K."/>
        </authorList>
    </citation>
    <scope>NUCLEOTIDE SEQUENCE [LARGE SCALE GENOMIC DNA]</scope>
    <source>
        <strain evidence="2 3">DSM 13688</strain>
    </source>
</reference>
<keyword evidence="1" id="KW-0472">Membrane</keyword>
<evidence type="ECO:0008006" key="4">
    <source>
        <dbReference type="Google" id="ProtNLM"/>
    </source>
</evidence>
<feature type="transmembrane region" description="Helical" evidence="1">
    <location>
        <begin position="92"/>
        <end position="121"/>
    </location>
</feature>
<keyword evidence="1" id="KW-1133">Transmembrane helix</keyword>
<keyword evidence="3" id="KW-1185">Reference proteome</keyword>
<name>A0ABS5UAJ6_9BACT</name>
<gene>
    <name evidence="2" type="ORF">KJB30_12780</name>
</gene>
<feature type="transmembrane region" description="Helical" evidence="1">
    <location>
        <begin position="154"/>
        <end position="179"/>
    </location>
</feature>
<organism evidence="2 3">
    <name type="scientific">Pelotalea chapellei</name>
    <dbReference type="NCBI Taxonomy" id="44671"/>
    <lineage>
        <taxon>Bacteria</taxon>
        <taxon>Pseudomonadati</taxon>
        <taxon>Thermodesulfobacteriota</taxon>
        <taxon>Desulfuromonadia</taxon>
        <taxon>Geobacterales</taxon>
        <taxon>Geobacteraceae</taxon>
        <taxon>Pelotalea</taxon>
    </lineage>
</organism>
<sequence length="189" mass="21432">MICPYCKESILDGAIKCKHCGSMVNLDPANPINVDNITTEEIRVFAGPNSYYYIQNFSKFTITGRETFCATWNWSCFAFTFFWFLYRKMYVLAVIAFIVFCLPGINIILHIGAGIIGNYLYYRHVKARILEIRATQTSQNYIPVLQEVGGVNKWVITLGIVISVFIALLIAIFFSTIIASVGHFVEITI</sequence>
<accession>A0ABS5UAJ6</accession>
<protein>
    <recommendedName>
        <fullName evidence="4">DUF2628 domain-containing protein</fullName>
    </recommendedName>
</protein>
<comment type="caution">
    <text evidence="2">The sequence shown here is derived from an EMBL/GenBank/DDBJ whole genome shotgun (WGS) entry which is preliminary data.</text>
</comment>
<dbReference type="RefSeq" id="WP_214299891.1">
    <property type="nucleotide sequence ID" value="NZ_JAHDYS010000012.1"/>
</dbReference>
<dbReference type="Proteomes" id="UP000784128">
    <property type="component" value="Unassembled WGS sequence"/>
</dbReference>
<feature type="transmembrane region" description="Helical" evidence="1">
    <location>
        <begin position="67"/>
        <end position="86"/>
    </location>
</feature>
<evidence type="ECO:0000256" key="1">
    <source>
        <dbReference type="SAM" id="Phobius"/>
    </source>
</evidence>
<evidence type="ECO:0000313" key="2">
    <source>
        <dbReference type="EMBL" id="MBT1072666.1"/>
    </source>
</evidence>
<evidence type="ECO:0000313" key="3">
    <source>
        <dbReference type="Proteomes" id="UP000784128"/>
    </source>
</evidence>
<dbReference type="EMBL" id="JAHDYS010000012">
    <property type="protein sequence ID" value="MBT1072666.1"/>
    <property type="molecule type" value="Genomic_DNA"/>
</dbReference>